<gene>
    <name evidence="2" type="ORF">AVEN_231769_1</name>
</gene>
<protein>
    <submittedName>
        <fullName evidence="2">Uncharacterized protein</fullName>
    </submittedName>
</protein>
<dbReference type="AlphaFoldDB" id="A0A4Y2UKR1"/>
<evidence type="ECO:0000313" key="3">
    <source>
        <dbReference type="Proteomes" id="UP000499080"/>
    </source>
</evidence>
<keyword evidence="3" id="KW-1185">Reference proteome</keyword>
<sequence length="343" mass="40183">MNRVLDDSTDYLLATELIDYIIADMKKLPSDIEIEFIPRNETFGTEKMKQYLKYLTSRKYPVAKFYIDSFRRDEIQNEDPFVKFITVIGKEIMDNSSVCYIENFLNLIVVTAVISGIMFHYGLLSAPSISHVYIFTVVQDLKKLGKVRCNLLEDIETWLDMNKVNKPPQGCRIQEIVEDSFKLKFSRDLIRFVLEHGLDYVDWHRSGIFEEENLDSPFTPQVAYVVKTDLSKNLYKYERLYQNLFADKNQYELNFAVIKELFLQGPITFGNFMIFSITLAVFSGHLHCNNVVEAPIEATRVLIKTIDQLMEDREMNANFWSRLRHWAEARESNKIQELLDDVV</sequence>
<organism evidence="2 3">
    <name type="scientific">Araneus ventricosus</name>
    <name type="common">Orbweaver spider</name>
    <name type="synonym">Epeira ventricosa</name>
    <dbReference type="NCBI Taxonomy" id="182803"/>
    <lineage>
        <taxon>Eukaryota</taxon>
        <taxon>Metazoa</taxon>
        <taxon>Ecdysozoa</taxon>
        <taxon>Arthropoda</taxon>
        <taxon>Chelicerata</taxon>
        <taxon>Arachnida</taxon>
        <taxon>Araneae</taxon>
        <taxon>Araneomorphae</taxon>
        <taxon>Entelegynae</taxon>
        <taxon>Araneoidea</taxon>
        <taxon>Araneidae</taxon>
        <taxon>Araneus</taxon>
    </lineage>
</organism>
<keyword evidence="1" id="KW-0472">Membrane</keyword>
<dbReference type="EMBL" id="BGPR01037254">
    <property type="protein sequence ID" value="GBO12812.1"/>
    <property type="molecule type" value="Genomic_DNA"/>
</dbReference>
<proteinExistence type="predicted"/>
<keyword evidence="1" id="KW-1133">Transmembrane helix</keyword>
<evidence type="ECO:0000256" key="1">
    <source>
        <dbReference type="SAM" id="Phobius"/>
    </source>
</evidence>
<feature type="transmembrane region" description="Helical" evidence="1">
    <location>
        <begin position="104"/>
        <end position="124"/>
    </location>
</feature>
<name>A0A4Y2UKR1_ARAVE</name>
<accession>A0A4Y2UKR1</accession>
<dbReference type="Proteomes" id="UP000499080">
    <property type="component" value="Unassembled WGS sequence"/>
</dbReference>
<evidence type="ECO:0000313" key="2">
    <source>
        <dbReference type="EMBL" id="GBO12812.1"/>
    </source>
</evidence>
<reference evidence="2 3" key="1">
    <citation type="journal article" date="2019" name="Sci. Rep.">
        <title>Orb-weaving spider Araneus ventricosus genome elucidates the spidroin gene catalogue.</title>
        <authorList>
            <person name="Kono N."/>
            <person name="Nakamura H."/>
            <person name="Ohtoshi R."/>
            <person name="Moran D.A.P."/>
            <person name="Shinohara A."/>
            <person name="Yoshida Y."/>
            <person name="Fujiwara M."/>
            <person name="Mori M."/>
            <person name="Tomita M."/>
            <person name="Arakawa K."/>
        </authorList>
    </citation>
    <scope>NUCLEOTIDE SEQUENCE [LARGE SCALE GENOMIC DNA]</scope>
</reference>
<comment type="caution">
    <text evidence="2">The sequence shown here is derived from an EMBL/GenBank/DDBJ whole genome shotgun (WGS) entry which is preliminary data.</text>
</comment>
<keyword evidence="1" id="KW-0812">Transmembrane</keyword>